<protein>
    <recommendedName>
        <fullName evidence="4">Phosphatase PAP2 family protein</fullName>
    </recommendedName>
</protein>
<dbReference type="Proteomes" id="UP000278149">
    <property type="component" value="Unassembled WGS sequence"/>
</dbReference>
<evidence type="ECO:0008006" key="4">
    <source>
        <dbReference type="Google" id="ProtNLM"/>
    </source>
</evidence>
<organism evidence="2 3">
    <name type="scientific">Candidatus Korarchaeum cryptofilum</name>
    <dbReference type="NCBI Taxonomy" id="498846"/>
    <lineage>
        <taxon>Archaea</taxon>
        <taxon>Thermoproteota</taxon>
        <taxon>Candidatus Korarchaeia</taxon>
        <taxon>Candidatus Korarchaeales</taxon>
        <taxon>Candidatus Korarchaeaceae</taxon>
        <taxon>Candidatus Korarchaeum</taxon>
    </lineage>
</organism>
<evidence type="ECO:0000313" key="3">
    <source>
        <dbReference type="Proteomes" id="UP000278149"/>
    </source>
</evidence>
<reference evidence="2 3" key="1">
    <citation type="submission" date="2018-10" db="EMBL/GenBank/DDBJ databases">
        <title>Co-occurring genomic capacity for anaerobic methane metabolism and dissimilatory sulfite reduction discovered in the Korarchaeota.</title>
        <authorList>
            <person name="Mckay L.J."/>
            <person name="Dlakic M."/>
            <person name="Fields M.W."/>
            <person name="Delmont T.O."/>
            <person name="Eren A.M."/>
            <person name="Jay Z.J."/>
            <person name="Klingelsmith K.B."/>
            <person name="Rusch D.B."/>
            <person name="Inskeep W.P."/>
        </authorList>
    </citation>
    <scope>NUCLEOTIDE SEQUENCE [LARGE SCALE GENOMIC DNA]</scope>
    <source>
        <strain evidence="2 3">WS</strain>
    </source>
</reference>
<keyword evidence="1" id="KW-0812">Transmembrane</keyword>
<feature type="transmembrane region" description="Helical" evidence="1">
    <location>
        <begin position="71"/>
        <end position="88"/>
    </location>
</feature>
<evidence type="ECO:0000313" key="2">
    <source>
        <dbReference type="EMBL" id="RSN69028.1"/>
    </source>
</evidence>
<feature type="transmembrane region" description="Helical" evidence="1">
    <location>
        <begin position="165"/>
        <end position="185"/>
    </location>
</feature>
<proteinExistence type="predicted"/>
<feature type="transmembrane region" description="Helical" evidence="1">
    <location>
        <begin position="7"/>
        <end position="26"/>
    </location>
</feature>
<sequence>MDGHRALALALSPVTVGLLAVLAIGFKEGDSLGLLLSIIFIVLMPIADVIRRYLRGEIDILVPERSMRGKFFLQASLSYSIGFILLRFFGSRTLSTLALTYLFVSLALMLINRGVTKISVHMAGITGPATFLLYSGNELGYPMILLIPILAWSRWKSGSHTIGQVILGILVSLLITLMTCSFLRLED</sequence>
<keyword evidence="1" id="KW-0472">Membrane</keyword>
<name>A0A3R9PQZ7_9CREN</name>
<comment type="caution">
    <text evidence="2">The sequence shown here is derived from an EMBL/GenBank/DDBJ whole genome shotgun (WGS) entry which is preliminary data.</text>
</comment>
<feature type="transmembrane region" description="Helical" evidence="1">
    <location>
        <begin position="131"/>
        <end position="153"/>
    </location>
</feature>
<gene>
    <name evidence="2" type="ORF">D9Q81_04340</name>
</gene>
<dbReference type="AlphaFoldDB" id="A0A3R9PQZ7"/>
<evidence type="ECO:0000256" key="1">
    <source>
        <dbReference type="SAM" id="Phobius"/>
    </source>
</evidence>
<feature type="transmembrane region" description="Helical" evidence="1">
    <location>
        <begin position="94"/>
        <end position="111"/>
    </location>
</feature>
<dbReference type="RefSeq" id="WP_125741544.1">
    <property type="nucleotide sequence ID" value="NZ_RCOR01000022.1"/>
</dbReference>
<dbReference type="EMBL" id="RCOR01000022">
    <property type="protein sequence ID" value="RSN69028.1"/>
    <property type="molecule type" value="Genomic_DNA"/>
</dbReference>
<feature type="transmembrane region" description="Helical" evidence="1">
    <location>
        <begin position="32"/>
        <end position="50"/>
    </location>
</feature>
<accession>A0A3R9PQZ7</accession>
<keyword evidence="1" id="KW-1133">Transmembrane helix</keyword>